<dbReference type="OrthoDB" id="2015253at2759"/>
<evidence type="ECO:0000256" key="2">
    <source>
        <dbReference type="ARBA" id="ARBA00012973"/>
    </source>
</evidence>
<feature type="domain" description="Pyruvate carboxyltransferase" evidence="7">
    <location>
        <begin position="65"/>
        <end position="320"/>
    </location>
</feature>
<dbReference type="FunFam" id="3.20.20.70:FF:000010">
    <property type="entry name" value="2-isopropylmalate synthase"/>
    <property type="match status" value="1"/>
</dbReference>
<comment type="pathway">
    <text evidence="1">Amino-acid biosynthesis; L-leucine biosynthesis; L-leucine from 3-methyl-2-oxobutanoate: step 1/4.</text>
</comment>
<dbReference type="GO" id="GO:0008652">
    <property type="term" value="P:amino acid biosynthetic process"/>
    <property type="evidence" value="ECO:0007669"/>
    <property type="project" value="UniProtKB-KW"/>
</dbReference>
<dbReference type="AlphaFoldDB" id="A0A0K9P4A5"/>
<dbReference type="PROSITE" id="PS50991">
    <property type="entry name" value="PYR_CT"/>
    <property type="match status" value="1"/>
</dbReference>
<evidence type="ECO:0000256" key="4">
    <source>
        <dbReference type="ARBA" id="ARBA00022679"/>
    </source>
</evidence>
<dbReference type="InterPro" id="IPR000891">
    <property type="entry name" value="PYR_CT"/>
</dbReference>
<reference evidence="9" key="1">
    <citation type="journal article" date="2016" name="Nature">
        <title>The genome of the seagrass Zostera marina reveals angiosperm adaptation to the sea.</title>
        <authorList>
            <person name="Olsen J.L."/>
            <person name="Rouze P."/>
            <person name="Verhelst B."/>
            <person name="Lin Y.-C."/>
            <person name="Bayer T."/>
            <person name="Collen J."/>
            <person name="Dattolo E."/>
            <person name="De Paoli E."/>
            <person name="Dittami S."/>
            <person name="Maumus F."/>
            <person name="Michel G."/>
            <person name="Kersting A."/>
            <person name="Lauritano C."/>
            <person name="Lohaus R."/>
            <person name="Toepel M."/>
            <person name="Tonon T."/>
            <person name="Vanneste K."/>
            <person name="Amirebrahimi M."/>
            <person name="Brakel J."/>
            <person name="Bostroem C."/>
            <person name="Chovatia M."/>
            <person name="Grimwood J."/>
            <person name="Jenkins J.W."/>
            <person name="Jueterbock A."/>
            <person name="Mraz A."/>
            <person name="Stam W.T."/>
            <person name="Tice H."/>
            <person name="Bornberg-Bauer E."/>
            <person name="Green P.J."/>
            <person name="Pearson G.A."/>
            <person name="Procaccini G."/>
            <person name="Duarte C.M."/>
            <person name="Schmutz J."/>
            <person name="Reusch T.B.H."/>
            <person name="Van de Peer Y."/>
        </authorList>
    </citation>
    <scope>NUCLEOTIDE SEQUENCE [LARGE SCALE GENOMIC DNA]</scope>
    <source>
        <strain evidence="9">cv. Finnish</strain>
    </source>
</reference>
<protein>
    <recommendedName>
        <fullName evidence="2">2-isopropylmalate synthase</fullName>
        <ecNumber evidence="2">2.3.3.13</ecNumber>
    </recommendedName>
</protein>
<accession>A0A0K9P4A5</accession>
<keyword evidence="4 6" id="KW-0808">Transferase</keyword>
<dbReference type="EMBL" id="LFYR01001207">
    <property type="protein sequence ID" value="KMZ63828.1"/>
    <property type="molecule type" value="Genomic_DNA"/>
</dbReference>
<keyword evidence="9" id="KW-1185">Reference proteome</keyword>
<evidence type="ECO:0000313" key="8">
    <source>
        <dbReference type="EMBL" id="KMZ63828.1"/>
    </source>
</evidence>
<keyword evidence="3" id="KW-0028">Amino-acid biosynthesis</keyword>
<dbReference type="PROSITE" id="PS00815">
    <property type="entry name" value="AIPM_HOMOCIT_SYNTH_1"/>
    <property type="match status" value="1"/>
</dbReference>
<dbReference type="InterPro" id="IPR002034">
    <property type="entry name" value="AIPM/Hcit_synth_CS"/>
</dbReference>
<dbReference type="OMA" id="PHWAVAG"/>
<dbReference type="PANTHER" id="PTHR10277">
    <property type="entry name" value="HOMOCITRATE SYNTHASE-RELATED"/>
    <property type="match status" value="1"/>
</dbReference>
<dbReference type="Gene3D" id="3.20.20.70">
    <property type="entry name" value="Aldolase class I"/>
    <property type="match status" value="1"/>
</dbReference>
<sequence length="320" mass="34816">MAAAMTTASISSFLLTGTSRNHFSTSSFYSNRTICTKRSSPFFICCVSPSRPIYKPSYISDPSYVRIFDTTLRDGEQSPGATMTSQEKLTIARQLSRLGVDVIEAGFPASSPDDLDAVRSIAVEVGNQPIGEDGYVPVICGLARCNKKDIDAAWEAVRHARFPRVHTFIATSEIHMIHKLKKTKEEVVKIAVAMVTYARSLGCQDVEFSPEDAGRSDREFLYHILEEVIKAGATTVNIPDTVGYTFSPEFGSLITDIRNNTRGIENVIISTHCQNDLGLATANTLAGAYAGARQLEVTVNGIGERAGNASLEEAVGKFFK</sequence>
<dbReference type="InterPro" id="IPR013785">
    <property type="entry name" value="Aldolase_TIM"/>
</dbReference>
<dbReference type="SUPFAM" id="SSF51569">
    <property type="entry name" value="Aldolase"/>
    <property type="match status" value="1"/>
</dbReference>
<dbReference type="InterPro" id="IPR050073">
    <property type="entry name" value="2-IPM_HCS-like"/>
</dbReference>
<name>A0A0K9P4A5_ZOSMR</name>
<dbReference type="STRING" id="29655.A0A0K9P4A5"/>
<proteinExistence type="inferred from homology"/>
<dbReference type="CDD" id="cd07940">
    <property type="entry name" value="DRE_TIM_IPMS"/>
    <property type="match status" value="1"/>
</dbReference>
<keyword evidence="5" id="KW-0100">Branched-chain amino acid biosynthesis</keyword>
<evidence type="ECO:0000256" key="5">
    <source>
        <dbReference type="ARBA" id="ARBA00023304"/>
    </source>
</evidence>
<gene>
    <name evidence="8" type="ORF">ZOSMA_397G00140</name>
</gene>
<evidence type="ECO:0000259" key="7">
    <source>
        <dbReference type="PROSITE" id="PS50991"/>
    </source>
</evidence>
<dbReference type="PANTHER" id="PTHR10277:SF9">
    <property type="entry name" value="2-ISOPROPYLMALATE SYNTHASE 1, CHLOROPLASTIC-RELATED"/>
    <property type="match status" value="1"/>
</dbReference>
<comment type="caution">
    <text evidence="8">The sequence shown here is derived from an EMBL/GenBank/DDBJ whole genome shotgun (WGS) entry which is preliminary data.</text>
</comment>
<evidence type="ECO:0000256" key="6">
    <source>
        <dbReference type="RuleBase" id="RU003523"/>
    </source>
</evidence>
<comment type="similarity">
    <text evidence="6">Belongs to the alpha-IPM synthase/homocitrate synthase family.</text>
</comment>
<dbReference type="Pfam" id="PF00682">
    <property type="entry name" value="HMGL-like"/>
    <property type="match status" value="1"/>
</dbReference>
<evidence type="ECO:0000256" key="3">
    <source>
        <dbReference type="ARBA" id="ARBA00022605"/>
    </source>
</evidence>
<evidence type="ECO:0000313" key="9">
    <source>
        <dbReference type="Proteomes" id="UP000036987"/>
    </source>
</evidence>
<dbReference type="GO" id="GO:0003852">
    <property type="term" value="F:2-isopropylmalate synthase activity"/>
    <property type="evidence" value="ECO:0007669"/>
    <property type="project" value="UniProtKB-EC"/>
</dbReference>
<dbReference type="Proteomes" id="UP000036987">
    <property type="component" value="Unassembled WGS sequence"/>
</dbReference>
<feature type="non-terminal residue" evidence="8">
    <location>
        <position position="320"/>
    </location>
</feature>
<dbReference type="GO" id="GO:0009082">
    <property type="term" value="P:branched-chain amino acid biosynthetic process"/>
    <property type="evidence" value="ECO:0007669"/>
    <property type="project" value="UniProtKB-KW"/>
</dbReference>
<dbReference type="EC" id="2.3.3.13" evidence="2"/>
<evidence type="ECO:0000256" key="1">
    <source>
        <dbReference type="ARBA" id="ARBA00004689"/>
    </source>
</evidence>
<organism evidence="8 9">
    <name type="scientific">Zostera marina</name>
    <name type="common">Eelgrass</name>
    <dbReference type="NCBI Taxonomy" id="29655"/>
    <lineage>
        <taxon>Eukaryota</taxon>
        <taxon>Viridiplantae</taxon>
        <taxon>Streptophyta</taxon>
        <taxon>Embryophyta</taxon>
        <taxon>Tracheophyta</taxon>
        <taxon>Spermatophyta</taxon>
        <taxon>Magnoliopsida</taxon>
        <taxon>Liliopsida</taxon>
        <taxon>Zosteraceae</taxon>
        <taxon>Zostera</taxon>
    </lineage>
</organism>